<dbReference type="GO" id="GO:0005730">
    <property type="term" value="C:nucleolus"/>
    <property type="evidence" value="ECO:0007669"/>
    <property type="project" value="TreeGrafter"/>
</dbReference>
<dbReference type="SMART" id="SM00474">
    <property type="entry name" value="35EXOc"/>
    <property type="match status" value="1"/>
</dbReference>
<dbReference type="Proteomes" id="UP000734854">
    <property type="component" value="Unassembled WGS sequence"/>
</dbReference>
<keyword evidence="2" id="KW-0472">Membrane</keyword>
<accession>A0A8J5GEH2</accession>
<proteinExistence type="predicted"/>
<feature type="region of interest" description="Disordered" evidence="1">
    <location>
        <begin position="860"/>
        <end position="890"/>
    </location>
</feature>
<dbReference type="GO" id="GO:0071039">
    <property type="term" value="P:nuclear polyadenylation-dependent CUT catabolic process"/>
    <property type="evidence" value="ECO:0007669"/>
    <property type="project" value="TreeGrafter"/>
</dbReference>
<keyword evidence="5" id="KW-1185">Reference proteome</keyword>
<protein>
    <recommendedName>
        <fullName evidence="3">3'-5' exonuclease domain-containing protein</fullName>
    </recommendedName>
</protein>
<sequence>MEAAIGVETLNAFLAIAFLAVLFMFSSSIRRHRRRKMADGCNCYPELEDKPQNRFKRVLADNSYSPFKHFKREGKEKEISLRIHPFAREIDYLLKHPPDLKTFITSHRNPNSSCHFVWIDTEDQLEALANILNEEEIFAVDTEQHSIRSFLGFTSLIQISTWKEDYLIDTIALHDMMATLRPAFANPAIIKVFHGADNDVLWLQRDFHIYVVNMFDTAKACEILSKPQKSLAYLLETYCGVYTDKTLQREDWRLRPLSDEMTEYARNDAHYLLYIAGCLASELESKTSDISASPSDELNFFLETSRRSNTVCLQLYAKEVESTPGASAASSILSRNMNIVGLTSSKNLETKMFLLLSLISGSYLDFMCLERSDYNSSDDERFLMVVHLIGSVFTFLESHYGMQLSIKHALARIHDESLRYVLSDQAIAALAVIAPKNPSEIYNVILQADTSNVSSNAYPTLPSPSPIIKNHMDDLCFLLLEVDANVDDVIQTYWQKHLNGAQCCPLSPYNYALLSQFNLKHSGMSFSKSSVEKFNSTVSKKASRELFIQKFSCKSPVYHNCRIYATDGRMLCYCDRKKLEWYMRRGLAKMVEEDPPAIMLLFETKGRPEDEGNEFYIQSKKNMCVGCGEKSHYIRYRIIPSCYRMHFPEHLKSHRSHDIVLLCVDCHEIAHSAAEKYKKQVAQEFGIPLFVQKIVNSGESTAATVASTLMSADEETGVSPLQLRTAAMALLRHGSNMPSGRLEELMQGKGKEAKASGIVTVEKAGQRRLAIGELRAVTCERRAGIAEYGRWFKPPSMHELRTWILKVEIVRTYFGRQEVSVEDLEAALLVGMSPHERRRFEKKRGLSFRHTEQNVVYKNHVSSSSQINNHNKEKDKESINDQRIHSNLSPVDTNGNLLLETFGSSSIQILNREVEIEQGNASYLKMDIENEDQLDDSSVNLLLMPDEITSSETAKKMSLLGHGPHGKQVVEHLLRRYREEGVRQFCQRWRKVFVDAIHPRFLPLGWDIMHSPLQTKLETRIPPKSSRITLVRSVNLDSTINCSIALSESQNGSYWLFQFVFVFPHGRRDFGDYSVYNPAKKALPETNMVD</sequence>
<feature type="transmembrane region" description="Helical" evidence="2">
    <location>
        <begin position="12"/>
        <end position="29"/>
    </location>
</feature>
<dbReference type="GO" id="GO:0071038">
    <property type="term" value="P:TRAMP-dependent tRNA surveillance pathway"/>
    <property type="evidence" value="ECO:0007669"/>
    <property type="project" value="TreeGrafter"/>
</dbReference>
<feature type="domain" description="3'-5' exonuclease" evidence="3">
    <location>
        <begin position="116"/>
        <end position="284"/>
    </location>
</feature>
<gene>
    <name evidence="4" type="ORF">ZIOFF_042051</name>
</gene>
<dbReference type="InterPro" id="IPR036397">
    <property type="entry name" value="RNaseH_sf"/>
</dbReference>
<feature type="compositionally biased region" description="Polar residues" evidence="1">
    <location>
        <begin position="860"/>
        <end position="869"/>
    </location>
</feature>
<evidence type="ECO:0000313" key="5">
    <source>
        <dbReference type="Proteomes" id="UP000734854"/>
    </source>
</evidence>
<feature type="compositionally biased region" description="Basic and acidic residues" evidence="1">
    <location>
        <begin position="870"/>
        <end position="884"/>
    </location>
</feature>
<dbReference type="GO" id="GO:0071035">
    <property type="term" value="P:nuclear polyadenylation-dependent rRNA catabolic process"/>
    <property type="evidence" value="ECO:0007669"/>
    <property type="project" value="TreeGrafter"/>
</dbReference>
<dbReference type="SUPFAM" id="SSF53098">
    <property type="entry name" value="Ribonuclease H-like"/>
    <property type="match status" value="1"/>
</dbReference>
<dbReference type="Gene3D" id="3.30.420.10">
    <property type="entry name" value="Ribonuclease H-like superfamily/Ribonuclease H"/>
    <property type="match status" value="1"/>
</dbReference>
<evidence type="ECO:0000256" key="2">
    <source>
        <dbReference type="SAM" id="Phobius"/>
    </source>
</evidence>
<dbReference type="SUPFAM" id="SSF47819">
    <property type="entry name" value="HRDC-like"/>
    <property type="match status" value="1"/>
</dbReference>
<evidence type="ECO:0000313" key="4">
    <source>
        <dbReference type="EMBL" id="KAG6502162.1"/>
    </source>
</evidence>
<dbReference type="GO" id="GO:0071036">
    <property type="term" value="P:nuclear polyadenylation-dependent snoRNA catabolic process"/>
    <property type="evidence" value="ECO:0007669"/>
    <property type="project" value="TreeGrafter"/>
</dbReference>
<dbReference type="PANTHER" id="PTHR12124">
    <property type="entry name" value="POLYMYOSITIS/SCLERODERMA AUTOANTIGEN-RELATED"/>
    <property type="match status" value="1"/>
</dbReference>
<name>A0A8J5GEH2_ZINOF</name>
<dbReference type="GO" id="GO:0000175">
    <property type="term" value="F:3'-5'-RNA exonuclease activity"/>
    <property type="evidence" value="ECO:0007669"/>
    <property type="project" value="InterPro"/>
</dbReference>
<dbReference type="PANTHER" id="PTHR12124:SF68">
    <property type="entry name" value="PROTEIN RRP6-LIKE 3"/>
    <property type="match status" value="1"/>
</dbReference>
<dbReference type="GO" id="GO:0003727">
    <property type="term" value="F:single-stranded RNA binding"/>
    <property type="evidence" value="ECO:0007669"/>
    <property type="project" value="TreeGrafter"/>
</dbReference>
<keyword evidence="2" id="KW-1133">Transmembrane helix</keyword>
<dbReference type="GO" id="GO:0000467">
    <property type="term" value="P:exonucleolytic trimming to generate mature 3'-end of 5.8S rRNA from tricistronic rRNA transcript (SSU-rRNA, 5.8S rRNA, LSU-rRNA)"/>
    <property type="evidence" value="ECO:0007669"/>
    <property type="project" value="InterPro"/>
</dbReference>
<reference evidence="4 5" key="1">
    <citation type="submission" date="2020-08" db="EMBL/GenBank/DDBJ databases">
        <title>Plant Genome Project.</title>
        <authorList>
            <person name="Zhang R.-G."/>
        </authorList>
    </citation>
    <scope>NUCLEOTIDE SEQUENCE [LARGE SCALE GENOMIC DNA]</scope>
    <source>
        <tissue evidence="4">Rhizome</tissue>
    </source>
</reference>
<dbReference type="InterPro" id="IPR045092">
    <property type="entry name" value="Rrp6-like"/>
</dbReference>
<dbReference type="GO" id="GO:0071040">
    <property type="term" value="P:nuclear polyadenylation-dependent antisense transcript catabolic process"/>
    <property type="evidence" value="ECO:0007669"/>
    <property type="project" value="TreeGrafter"/>
</dbReference>
<dbReference type="GO" id="GO:0071044">
    <property type="term" value="P:histone mRNA catabolic process"/>
    <property type="evidence" value="ECO:0007669"/>
    <property type="project" value="TreeGrafter"/>
</dbReference>
<dbReference type="InterPro" id="IPR012337">
    <property type="entry name" value="RNaseH-like_sf"/>
</dbReference>
<dbReference type="Pfam" id="PF01612">
    <property type="entry name" value="DNA_pol_A_exo1"/>
    <property type="match status" value="1"/>
</dbReference>
<evidence type="ECO:0000259" key="3">
    <source>
        <dbReference type="SMART" id="SM00474"/>
    </source>
</evidence>
<evidence type="ECO:0000256" key="1">
    <source>
        <dbReference type="SAM" id="MobiDB-lite"/>
    </source>
</evidence>
<dbReference type="GO" id="GO:0000166">
    <property type="term" value="F:nucleotide binding"/>
    <property type="evidence" value="ECO:0007669"/>
    <property type="project" value="InterPro"/>
</dbReference>
<dbReference type="AlphaFoldDB" id="A0A8J5GEH2"/>
<dbReference type="InterPro" id="IPR002562">
    <property type="entry name" value="3'-5'_exonuclease_dom"/>
</dbReference>
<organism evidence="4 5">
    <name type="scientific">Zingiber officinale</name>
    <name type="common">Ginger</name>
    <name type="synonym">Amomum zingiber</name>
    <dbReference type="NCBI Taxonomy" id="94328"/>
    <lineage>
        <taxon>Eukaryota</taxon>
        <taxon>Viridiplantae</taxon>
        <taxon>Streptophyta</taxon>
        <taxon>Embryophyta</taxon>
        <taxon>Tracheophyta</taxon>
        <taxon>Spermatophyta</taxon>
        <taxon>Magnoliopsida</taxon>
        <taxon>Liliopsida</taxon>
        <taxon>Zingiberales</taxon>
        <taxon>Zingiberaceae</taxon>
        <taxon>Zingiber</taxon>
    </lineage>
</organism>
<dbReference type="Gene3D" id="1.10.150.80">
    <property type="entry name" value="HRDC domain"/>
    <property type="match status" value="1"/>
</dbReference>
<dbReference type="InterPro" id="IPR010997">
    <property type="entry name" value="HRDC-like_sf"/>
</dbReference>
<comment type="caution">
    <text evidence="4">The sequence shown here is derived from an EMBL/GenBank/DDBJ whole genome shotgun (WGS) entry which is preliminary data.</text>
</comment>
<keyword evidence="2" id="KW-0812">Transmembrane</keyword>
<dbReference type="GO" id="GO:0071037">
    <property type="term" value="P:nuclear polyadenylation-dependent snRNA catabolic process"/>
    <property type="evidence" value="ECO:0007669"/>
    <property type="project" value="TreeGrafter"/>
</dbReference>
<dbReference type="FunFam" id="3.30.420.10:FF:000079">
    <property type="entry name" value="Polynucleotidyl transferase ribonuclease H fold protein with HRDC domain"/>
    <property type="match status" value="1"/>
</dbReference>
<dbReference type="GO" id="GO:0071051">
    <property type="term" value="P:poly(A)-dependent snoRNA 3'-end processing"/>
    <property type="evidence" value="ECO:0007669"/>
    <property type="project" value="TreeGrafter"/>
</dbReference>
<dbReference type="EMBL" id="JACMSC010000011">
    <property type="protein sequence ID" value="KAG6502162.1"/>
    <property type="molecule type" value="Genomic_DNA"/>
</dbReference>
<dbReference type="InterPro" id="IPR044876">
    <property type="entry name" value="HRDC_dom_sf"/>
</dbReference>
<dbReference type="GO" id="GO:0000176">
    <property type="term" value="C:nuclear exosome (RNase complex)"/>
    <property type="evidence" value="ECO:0007669"/>
    <property type="project" value="TreeGrafter"/>
</dbReference>